<dbReference type="AlphaFoldDB" id="A0A810PVS2"/>
<gene>
    <name evidence="2" type="ORF">MM35RIKEN_19760</name>
</gene>
<accession>A0A810PVS2</accession>
<protein>
    <submittedName>
        <fullName evidence="2">Uncharacterized protein</fullName>
    </submittedName>
</protein>
<feature type="region of interest" description="Disordered" evidence="1">
    <location>
        <begin position="38"/>
        <end position="73"/>
    </location>
</feature>
<feature type="compositionally biased region" description="Basic and acidic residues" evidence="1">
    <location>
        <begin position="38"/>
        <end position="51"/>
    </location>
</feature>
<evidence type="ECO:0000313" key="2">
    <source>
        <dbReference type="EMBL" id="BCK79784.1"/>
    </source>
</evidence>
<keyword evidence="3" id="KW-1185">Reference proteome</keyword>
<reference evidence="2" key="1">
    <citation type="submission" date="2020-09" db="EMBL/GenBank/DDBJ databases">
        <title>New species isolated from human feces.</title>
        <authorList>
            <person name="Kitahara M."/>
            <person name="Shigeno Y."/>
            <person name="Shime M."/>
            <person name="Matsumoto Y."/>
            <person name="Nakamura S."/>
            <person name="Motooka D."/>
            <person name="Fukuoka S."/>
            <person name="Nishikawa H."/>
            <person name="Benno Y."/>
        </authorList>
    </citation>
    <scope>NUCLEOTIDE SEQUENCE</scope>
    <source>
        <strain evidence="2">MM35</strain>
        <plasmid evidence="2">pMM35_01</plasmid>
    </source>
</reference>
<proteinExistence type="predicted"/>
<sequence length="73" mass="8027">MGGRGDADCHSQCAHWLRNDTLYEMRYESGRAAARVAPTERNKKCHGRGDVGSELSAAGGRGSEVSEWLRSKF</sequence>
<organism evidence="2 3">
    <name type="scientific">Vescimonas fastidiosa</name>
    <dbReference type="NCBI Taxonomy" id="2714353"/>
    <lineage>
        <taxon>Bacteria</taxon>
        <taxon>Bacillati</taxon>
        <taxon>Bacillota</taxon>
        <taxon>Clostridia</taxon>
        <taxon>Eubacteriales</taxon>
        <taxon>Oscillospiraceae</taxon>
        <taxon>Vescimonas</taxon>
    </lineage>
</organism>
<name>A0A810PVS2_9FIRM</name>
<evidence type="ECO:0000256" key="1">
    <source>
        <dbReference type="SAM" id="MobiDB-lite"/>
    </source>
</evidence>
<keyword evidence="2" id="KW-0614">Plasmid</keyword>
<dbReference type="KEGG" id="vfa:MM35RIKEN_19760"/>
<geneLocation type="plasmid" evidence="2 3">
    <name>pMM35_01</name>
</geneLocation>
<dbReference type="Proteomes" id="UP000681343">
    <property type="component" value="Plasmid pMM35_01"/>
</dbReference>
<evidence type="ECO:0000313" key="3">
    <source>
        <dbReference type="Proteomes" id="UP000681343"/>
    </source>
</evidence>
<dbReference type="EMBL" id="AP023416">
    <property type="protein sequence ID" value="BCK79784.1"/>
    <property type="molecule type" value="Genomic_DNA"/>
</dbReference>